<organism evidence="2 3">
    <name type="scientific">Knoellia aerolata DSM 18566</name>
    <dbReference type="NCBI Taxonomy" id="1385519"/>
    <lineage>
        <taxon>Bacteria</taxon>
        <taxon>Bacillati</taxon>
        <taxon>Actinomycetota</taxon>
        <taxon>Actinomycetes</taxon>
        <taxon>Micrococcales</taxon>
        <taxon>Intrasporangiaceae</taxon>
        <taxon>Knoellia</taxon>
    </lineage>
</organism>
<dbReference type="EMBL" id="AVPL01000002">
    <property type="protein sequence ID" value="KGN42891.1"/>
    <property type="molecule type" value="Genomic_DNA"/>
</dbReference>
<dbReference type="OrthoDB" id="5126410at2"/>
<reference evidence="2 3" key="1">
    <citation type="submission" date="2013-08" db="EMBL/GenBank/DDBJ databases">
        <title>The genome sequence of Knoellia aerolata.</title>
        <authorList>
            <person name="Zhu W."/>
            <person name="Wang G."/>
        </authorList>
    </citation>
    <scope>NUCLEOTIDE SEQUENCE [LARGE SCALE GENOMIC DNA]</scope>
    <source>
        <strain evidence="2 3">DSM 18566</strain>
    </source>
</reference>
<evidence type="ECO:0000256" key="1">
    <source>
        <dbReference type="SAM" id="SignalP"/>
    </source>
</evidence>
<dbReference type="AlphaFoldDB" id="A0A0A0K4X8"/>
<gene>
    <name evidence="2" type="ORF">N801_11525</name>
</gene>
<sequence length="82" mass="8317">MNRTAPLPQRILASVATAATAVLLVVAGAVPASARPDPGETRVIPVGTSTPPCPLERVGAQYVRCDDLTGNGVPAPAWVAES</sequence>
<keyword evidence="3" id="KW-1185">Reference proteome</keyword>
<protein>
    <recommendedName>
        <fullName evidence="4">Secreted protein</fullName>
    </recommendedName>
</protein>
<comment type="caution">
    <text evidence="2">The sequence shown here is derived from an EMBL/GenBank/DDBJ whole genome shotgun (WGS) entry which is preliminary data.</text>
</comment>
<name>A0A0A0K4X8_9MICO</name>
<accession>A0A0A0K4X8</accession>
<keyword evidence="1" id="KW-0732">Signal</keyword>
<dbReference type="RefSeq" id="WP_035932203.1">
    <property type="nucleotide sequence ID" value="NZ_AVPL01000002.1"/>
</dbReference>
<dbReference type="Proteomes" id="UP000030013">
    <property type="component" value="Unassembled WGS sequence"/>
</dbReference>
<feature type="chain" id="PRO_5001971776" description="Secreted protein" evidence="1">
    <location>
        <begin position="35"/>
        <end position="82"/>
    </location>
</feature>
<evidence type="ECO:0008006" key="4">
    <source>
        <dbReference type="Google" id="ProtNLM"/>
    </source>
</evidence>
<proteinExistence type="predicted"/>
<feature type="signal peptide" evidence="1">
    <location>
        <begin position="1"/>
        <end position="34"/>
    </location>
</feature>
<evidence type="ECO:0000313" key="3">
    <source>
        <dbReference type="Proteomes" id="UP000030013"/>
    </source>
</evidence>
<evidence type="ECO:0000313" key="2">
    <source>
        <dbReference type="EMBL" id="KGN42891.1"/>
    </source>
</evidence>